<dbReference type="Ensembl" id="ENSCCRT00015071431.1">
    <property type="protein sequence ID" value="ENSCCRP00015069198.1"/>
    <property type="gene ID" value="ENSCCRG00015028063.1"/>
</dbReference>
<reference evidence="1" key="1">
    <citation type="submission" date="2025-08" db="UniProtKB">
        <authorList>
            <consortium name="Ensembl"/>
        </authorList>
    </citation>
    <scope>IDENTIFICATION</scope>
</reference>
<dbReference type="InterPro" id="IPR036706">
    <property type="entry name" value="VOMI_sf"/>
</dbReference>
<dbReference type="InterPro" id="IPR005515">
    <property type="entry name" value="VOMI"/>
</dbReference>
<dbReference type="Gene3D" id="2.100.10.20">
    <property type="entry name" value="Vitelline membrane outer layer protein I (VOMI)"/>
    <property type="match status" value="1"/>
</dbReference>
<accession>A0A8C1WSW0</accession>
<dbReference type="GO" id="GO:0005615">
    <property type="term" value="C:extracellular space"/>
    <property type="evidence" value="ECO:0007669"/>
    <property type="project" value="TreeGrafter"/>
</dbReference>
<organism evidence="1 2">
    <name type="scientific">Cyprinus carpio</name>
    <name type="common">Common carp</name>
    <dbReference type="NCBI Taxonomy" id="7962"/>
    <lineage>
        <taxon>Eukaryota</taxon>
        <taxon>Metazoa</taxon>
        <taxon>Chordata</taxon>
        <taxon>Craniata</taxon>
        <taxon>Vertebrata</taxon>
        <taxon>Euteleostomi</taxon>
        <taxon>Actinopterygii</taxon>
        <taxon>Neopterygii</taxon>
        <taxon>Teleostei</taxon>
        <taxon>Ostariophysi</taxon>
        <taxon>Cypriniformes</taxon>
        <taxon>Cyprinidae</taxon>
        <taxon>Cyprininae</taxon>
        <taxon>Cyprinus</taxon>
    </lineage>
</organism>
<protein>
    <submittedName>
        <fullName evidence="1">Uncharacterized protein</fullName>
    </submittedName>
</protein>
<proteinExistence type="predicted"/>
<dbReference type="Pfam" id="PF03762">
    <property type="entry name" value="VOMI"/>
    <property type="match status" value="1"/>
</dbReference>
<dbReference type="SUPFAM" id="SSF51092">
    <property type="entry name" value="Vitelline membrane outer protein-I (VMO-I)"/>
    <property type="match status" value="1"/>
</dbReference>
<name>A0A8C1WSW0_CYPCA</name>
<dbReference type="PANTHER" id="PTHR18841">
    <property type="entry name" value="VITELLINE MEMBRANE OUTER LAYER PROTEIN I-RELATED"/>
    <property type="match status" value="1"/>
</dbReference>
<evidence type="ECO:0000313" key="1">
    <source>
        <dbReference type="Ensembl" id="ENSCCRP00015069198.1"/>
    </source>
</evidence>
<sequence length="174" mass="19149">MDLIHWSLNAIDTIFLTRSLGSGEPDCPAGTVVYFCFVFKVEYPIGNGDDTALNGIRLHCNVLKNDDFCVCVFFFFSWGRWTDIKWCPSGFLTAFKLKVEVPQGNGDDTAANNILFRCSQGSLLTGDGTRWGTWGGWSQTCQGKGICGIKTRVERPQGSGDDTALNDASMFCCD</sequence>
<dbReference type="AlphaFoldDB" id="A0A8C1WSW0"/>
<dbReference type="PANTHER" id="PTHR18841:SF0">
    <property type="entry name" value="VITELLINE MEMBRANE OUTER LAYER 1 HOMOLOG A-RELATED"/>
    <property type="match status" value="1"/>
</dbReference>
<dbReference type="Proteomes" id="UP000694700">
    <property type="component" value="Unplaced"/>
</dbReference>
<evidence type="ECO:0000313" key="2">
    <source>
        <dbReference type="Proteomes" id="UP000694700"/>
    </source>
</evidence>